<keyword evidence="6" id="KW-1185">Reference proteome</keyword>
<keyword evidence="2" id="KW-1133">Transmembrane helix</keyword>
<name>A0A246KXB5_9GAMM</name>
<feature type="transmembrane region" description="Helical" evidence="2">
    <location>
        <begin position="44"/>
        <end position="68"/>
    </location>
</feature>
<gene>
    <name evidence="4" type="ORF">CEE55_13825</name>
    <name evidence="3" type="ORF">STNY_R26530</name>
</gene>
<evidence type="ECO:0000313" key="5">
    <source>
        <dbReference type="Proteomes" id="UP000197904"/>
    </source>
</evidence>
<evidence type="ECO:0000313" key="6">
    <source>
        <dbReference type="Proteomes" id="UP000825066"/>
    </source>
</evidence>
<sequence length="100" mass="10854">MNAWNPAAVRMFIPALIGWCLALAACLRTEQLHGDLHAQALLPVLQRGAFALLLLSLACTFAACLLLWRHGRRDRGRIASGTMPARHPSARAGMGRAGRQ</sequence>
<protein>
    <recommendedName>
        <fullName evidence="7">Transmembrane protein</fullName>
    </recommendedName>
</protein>
<keyword evidence="2" id="KW-0812">Transmembrane</keyword>
<evidence type="ECO:0008006" key="7">
    <source>
        <dbReference type="Google" id="ProtNLM"/>
    </source>
</evidence>
<dbReference type="EMBL" id="AP024684">
    <property type="protein sequence ID" value="BCX44447.1"/>
    <property type="molecule type" value="Genomic_DNA"/>
</dbReference>
<dbReference type="Proteomes" id="UP000825066">
    <property type="component" value="Chromosome"/>
</dbReference>
<keyword evidence="2" id="KW-0472">Membrane</keyword>
<proteinExistence type="predicted"/>
<evidence type="ECO:0000313" key="3">
    <source>
        <dbReference type="EMBL" id="BCX44447.1"/>
    </source>
</evidence>
<evidence type="ECO:0000313" key="4">
    <source>
        <dbReference type="EMBL" id="OWR32254.1"/>
    </source>
</evidence>
<dbReference type="RefSeq" id="WP_049469872.1">
    <property type="nucleotide sequence ID" value="NZ_AP024684.1"/>
</dbReference>
<accession>A0A246KXB5</accession>
<dbReference type="EMBL" id="NIXP01000090">
    <property type="protein sequence ID" value="OWR32254.1"/>
    <property type="molecule type" value="Genomic_DNA"/>
</dbReference>
<evidence type="ECO:0000256" key="1">
    <source>
        <dbReference type="SAM" id="MobiDB-lite"/>
    </source>
</evidence>
<reference evidence="4 5" key="1">
    <citation type="submission" date="2017-06" db="EMBL/GenBank/DDBJ databases">
        <authorList>
            <person name="Kim H.J."/>
            <person name="Triplett B.A."/>
        </authorList>
    </citation>
    <scope>NUCLEOTIDE SEQUENCE [LARGE SCALE GENOMIC DNA]</scope>
    <source>
        <strain evidence="4 5">S18795</strain>
    </source>
</reference>
<organism evidence="4 5">
    <name type="scientific">Stenotrophomonas pavanii</name>
    <dbReference type="NCBI Taxonomy" id="487698"/>
    <lineage>
        <taxon>Bacteria</taxon>
        <taxon>Pseudomonadati</taxon>
        <taxon>Pseudomonadota</taxon>
        <taxon>Gammaproteobacteria</taxon>
        <taxon>Lysobacterales</taxon>
        <taxon>Lysobacteraceae</taxon>
        <taxon>Stenotrophomonas</taxon>
    </lineage>
</organism>
<dbReference type="Proteomes" id="UP000197904">
    <property type="component" value="Unassembled WGS sequence"/>
</dbReference>
<feature type="region of interest" description="Disordered" evidence="1">
    <location>
        <begin position="78"/>
        <end position="100"/>
    </location>
</feature>
<reference evidence="3 6" key="2">
    <citation type="submission" date="2021-05" db="EMBL/GenBank/DDBJ databases">
        <title>Complete Genome Sequence of Stenotrophomonas pavanii strain Y.</title>
        <authorList>
            <person name="Dohra H."/>
            <person name="Mohad Din A.R.J."/>
            <person name="Suzuki K."/>
            <person name="Fatma A."/>
            <person name="Honjyo M."/>
            <person name="Nishimura T."/>
            <person name="Moriuch R."/>
            <person name="Masuda K."/>
            <person name="Minoura A."/>
            <person name="Tashiro Y."/>
            <person name="Futamata H."/>
        </authorList>
    </citation>
    <scope>NUCLEOTIDE SEQUENCE [LARGE SCALE GENOMIC DNA]</scope>
    <source>
        <strain evidence="3">Berkeley</strain>
        <strain evidence="6">Y</strain>
    </source>
</reference>
<dbReference type="AlphaFoldDB" id="A0A246KXB5"/>
<evidence type="ECO:0000256" key="2">
    <source>
        <dbReference type="SAM" id="Phobius"/>
    </source>
</evidence>